<gene>
    <name evidence="1" type="ORF">CON36_30460</name>
</gene>
<name>A0A9X6STR5_BACCE</name>
<protein>
    <submittedName>
        <fullName evidence="1">Uncharacterized protein</fullName>
    </submittedName>
</protein>
<dbReference type="Gene3D" id="1.10.530.10">
    <property type="match status" value="1"/>
</dbReference>
<evidence type="ECO:0000313" key="1">
    <source>
        <dbReference type="EMBL" id="PDZ95053.1"/>
    </source>
</evidence>
<comment type="caution">
    <text evidence="1">The sequence shown here is derived from an EMBL/GenBank/DDBJ whole genome shotgun (WGS) entry which is preliminary data.</text>
</comment>
<dbReference type="AlphaFoldDB" id="A0A9X6STR5"/>
<accession>A0A9X6STR5</accession>
<reference evidence="1 2" key="1">
    <citation type="submission" date="2017-09" db="EMBL/GenBank/DDBJ databases">
        <title>Large-scale bioinformatics analysis of Bacillus genomes uncovers conserved roles of natural products in bacterial physiology.</title>
        <authorList>
            <consortium name="Agbiome Team Llc"/>
            <person name="Bleich R.M."/>
            <person name="Grubbs K.J."/>
            <person name="Santa Maria K.C."/>
            <person name="Allen S.E."/>
            <person name="Farag S."/>
            <person name="Shank E.A."/>
            <person name="Bowers A."/>
        </authorList>
    </citation>
    <scope>NUCLEOTIDE SEQUENCE [LARGE SCALE GENOMIC DNA]</scope>
    <source>
        <strain evidence="1 2">AFS092789</strain>
    </source>
</reference>
<sequence>MQKKTRFLTKKRYFFIFIQKEIFYNIMLKIFKGEHSSMTLFFGGKENFKLFASSLIILNGSYHLLEEKPEKIYEVVEVSSQPITEKRNIEIPNFVKNPMNFSVDFVPIFDEVVRAKIKEAITRNDVYQRIGLDGALYGNLFTKYPELTDTILEASDRFTVNPFFLAAVIMQESGNGTSNALYERNNTSGMRCVRAESLEKVRKEYPKFGNVECMSIDEHGEYAVFGSIKDSIIYTAWTLRENYLNKGLTTVRSIGEIYAPIGDEGDIENLNKEWIPSIKSRLNQFGLTNVE</sequence>
<dbReference type="Proteomes" id="UP000219922">
    <property type="component" value="Unassembled WGS sequence"/>
</dbReference>
<dbReference type="EMBL" id="NVMX01000070">
    <property type="protein sequence ID" value="PDZ95053.1"/>
    <property type="molecule type" value="Genomic_DNA"/>
</dbReference>
<organism evidence="1 2">
    <name type="scientific">Bacillus cereus</name>
    <dbReference type="NCBI Taxonomy" id="1396"/>
    <lineage>
        <taxon>Bacteria</taxon>
        <taxon>Bacillati</taxon>
        <taxon>Bacillota</taxon>
        <taxon>Bacilli</taxon>
        <taxon>Bacillales</taxon>
        <taxon>Bacillaceae</taxon>
        <taxon>Bacillus</taxon>
        <taxon>Bacillus cereus group</taxon>
    </lineage>
</organism>
<proteinExistence type="predicted"/>
<evidence type="ECO:0000313" key="2">
    <source>
        <dbReference type="Proteomes" id="UP000219922"/>
    </source>
</evidence>